<evidence type="ECO:0000313" key="3">
    <source>
        <dbReference type="Proteomes" id="UP000193467"/>
    </source>
</evidence>
<dbReference type="SUPFAM" id="SSF48690">
    <property type="entry name" value="Epsilon subunit of mitochondrial F1F0-ATP synthase"/>
    <property type="match status" value="1"/>
</dbReference>
<comment type="caution">
    <text evidence="2">The sequence shown here is derived from an EMBL/GenBank/DDBJ whole genome shotgun (WGS) entry which is preliminary data.</text>
</comment>
<dbReference type="Proteomes" id="UP000193467">
    <property type="component" value="Unassembled WGS sequence"/>
</dbReference>
<accession>A0A1Y2FX76</accession>
<name>A0A1Y2FX76_9BASI</name>
<dbReference type="STRING" id="106004.A0A1Y2FX76"/>
<organism evidence="2 3">
    <name type="scientific">Leucosporidium creatinivorum</name>
    <dbReference type="NCBI Taxonomy" id="106004"/>
    <lineage>
        <taxon>Eukaryota</taxon>
        <taxon>Fungi</taxon>
        <taxon>Dikarya</taxon>
        <taxon>Basidiomycota</taxon>
        <taxon>Pucciniomycotina</taxon>
        <taxon>Microbotryomycetes</taxon>
        <taxon>Leucosporidiales</taxon>
        <taxon>Leucosporidium</taxon>
    </lineage>
</organism>
<keyword evidence="3" id="KW-1185">Reference proteome</keyword>
<dbReference type="OrthoDB" id="269124at2759"/>
<dbReference type="CDD" id="cd12153">
    <property type="entry name" value="F1-ATPase_epsilon"/>
    <property type="match status" value="1"/>
</dbReference>
<protein>
    <submittedName>
        <fullName evidence="2">Mitochondrial ATP synthase epsilon chain-domain-containing protein</fullName>
    </submittedName>
</protein>
<dbReference type="InterPro" id="IPR006721">
    <property type="entry name" value="ATP_synth_F1_esu_mt"/>
</dbReference>
<reference evidence="2 3" key="1">
    <citation type="submission" date="2016-07" db="EMBL/GenBank/DDBJ databases">
        <title>Pervasive Adenine N6-methylation of Active Genes in Fungi.</title>
        <authorList>
            <consortium name="DOE Joint Genome Institute"/>
            <person name="Mondo S.J."/>
            <person name="Dannebaum R.O."/>
            <person name="Kuo R.C."/>
            <person name="Labutti K."/>
            <person name="Haridas S."/>
            <person name="Kuo A."/>
            <person name="Salamov A."/>
            <person name="Ahrendt S.R."/>
            <person name="Lipzen A."/>
            <person name="Sullivan W."/>
            <person name="Andreopoulos W.B."/>
            <person name="Clum A."/>
            <person name="Lindquist E."/>
            <person name="Daum C."/>
            <person name="Ramamoorthy G.K."/>
            <person name="Gryganskyi A."/>
            <person name="Culley D."/>
            <person name="Magnuson J.K."/>
            <person name="James T.Y."/>
            <person name="O'Malley M.A."/>
            <person name="Stajich J.E."/>
            <person name="Spatafora J.W."/>
            <person name="Visel A."/>
            <person name="Grigoriev I.V."/>
        </authorList>
    </citation>
    <scope>NUCLEOTIDE SEQUENCE [LARGE SCALE GENOMIC DNA]</scope>
    <source>
        <strain evidence="2 3">62-1032</strain>
    </source>
</reference>
<dbReference type="GO" id="GO:0045259">
    <property type="term" value="C:proton-transporting ATP synthase complex"/>
    <property type="evidence" value="ECO:0007669"/>
    <property type="project" value="InterPro"/>
</dbReference>
<dbReference type="AlphaFoldDB" id="A0A1Y2FX76"/>
<dbReference type="EMBL" id="MCGR01000009">
    <property type="protein sequence ID" value="ORY88648.1"/>
    <property type="molecule type" value="Genomic_DNA"/>
</dbReference>
<comment type="similarity">
    <text evidence="1">Belongs to the eukaryotic ATPase epsilon family.</text>
</comment>
<proteinExistence type="inferred from homology"/>
<evidence type="ECO:0000256" key="1">
    <source>
        <dbReference type="ARBA" id="ARBA00009502"/>
    </source>
</evidence>
<dbReference type="GO" id="GO:0046933">
    <property type="term" value="F:proton-transporting ATP synthase activity, rotational mechanism"/>
    <property type="evidence" value="ECO:0007669"/>
    <property type="project" value="InterPro"/>
</dbReference>
<dbReference type="Gene3D" id="1.10.1620.20">
    <property type="entry name" value="ATP synthase, F1 complex, epsilon subunit superfamily, mitochondrial"/>
    <property type="match status" value="1"/>
</dbReference>
<dbReference type="Pfam" id="PF04627">
    <property type="entry name" value="ATP-synt_Eps"/>
    <property type="match status" value="1"/>
</dbReference>
<dbReference type="InterPro" id="IPR036742">
    <property type="entry name" value="ATP_synth_F1_esu_sf_mt"/>
</dbReference>
<sequence length="65" mass="7415">MSWRGTLTFNKYISIAARATRSALKEEQRAIADKRGTVTLKWQTWKEGKGTVAEWVVPPVEEAHK</sequence>
<dbReference type="GO" id="GO:0005743">
    <property type="term" value="C:mitochondrial inner membrane"/>
    <property type="evidence" value="ECO:0007669"/>
    <property type="project" value="InterPro"/>
</dbReference>
<evidence type="ECO:0000313" key="2">
    <source>
        <dbReference type="EMBL" id="ORY88648.1"/>
    </source>
</evidence>
<dbReference type="InParanoid" id="A0A1Y2FX76"/>
<gene>
    <name evidence="2" type="ORF">BCR35DRAFT_301435</name>
</gene>